<keyword evidence="1 6" id="KW-0963">Cytoplasm</keyword>
<dbReference type="NCBIfam" id="NF005413">
    <property type="entry name" value="PRK06986.1"/>
    <property type="match status" value="1"/>
</dbReference>
<evidence type="ECO:0000313" key="10">
    <source>
        <dbReference type="Proteomes" id="UP000295719"/>
    </source>
</evidence>
<dbReference type="PIRSF" id="PIRSF000770">
    <property type="entry name" value="RNA_pol_sigma-SigE/K"/>
    <property type="match status" value="1"/>
</dbReference>
<dbReference type="SUPFAM" id="SSF88659">
    <property type="entry name" value="Sigma3 and sigma4 domains of RNA polymerase sigma factors"/>
    <property type="match status" value="2"/>
</dbReference>
<dbReference type="InterPro" id="IPR014284">
    <property type="entry name" value="RNA_pol_sigma-70_dom"/>
</dbReference>
<dbReference type="FunFam" id="1.10.1740.10:FF:000002">
    <property type="entry name" value="RNA polymerase sigma factor FliA"/>
    <property type="match status" value="1"/>
</dbReference>
<dbReference type="Gene3D" id="1.20.140.160">
    <property type="match status" value="1"/>
</dbReference>
<dbReference type="GO" id="GO:0005737">
    <property type="term" value="C:cytoplasm"/>
    <property type="evidence" value="ECO:0007669"/>
    <property type="project" value="UniProtKB-SubCell"/>
</dbReference>
<dbReference type="PANTHER" id="PTHR30385">
    <property type="entry name" value="SIGMA FACTOR F FLAGELLAR"/>
    <property type="match status" value="1"/>
</dbReference>
<dbReference type="NCBIfam" id="TIGR02479">
    <property type="entry name" value="FliA_WhiG"/>
    <property type="match status" value="1"/>
</dbReference>
<dbReference type="PANTHER" id="PTHR30385:SF7">
    <property type="entry name" value="RNA POLYMERASE SIGMA FACTOR FLIA"/>
    <property type="match status" value="1"/>
</dbReference>
<comment type="subcellular location">
    <subcellularLocation>
        <location evidence="6">Cytoplasm</location>
    </subcellularLocation>
</comment>
<dbReference type="InterPro" id="IPR028617">
    <property type="entry name" value="Sigma70_FliA"/>
</dbReference>
<dbReference type="FunFam" id="1.20.140.160:FF:000001">
    <property type="entry name" value="RNA polymerase sigma factor FliA"/>
    <property type="match status" value="1"/>
</dbReference>
<dbReference type="Pfam" id="PF04539">
    <property type="entry name" value="Sigma70_r3"/>
    <property type="match status" value="1"/>
</dbReference>
<dbReference type="GO" id="GO:0003677">
    <property type="term" value="F:DNA binding"/>
    <property type="evidence" value="ECO:0007669"/>
    <property type="project" value="UniProtKB-UniRule"/>
</dbReference>
<evidence type="ECO:0000259" key="7">
    <source>
        <dbReference type="PROSITE" id="PS00715"/>
    </source>
</evidence>
<evidence type="ECO:0000256" key="5">
    <source>
        <dbReference type="ARBA" id="ARBA00023163"/>
    </source>
</evidence>
<sequence>MLPGQIMLKSLYTEAGVVADKDAIWLQYAPLVRHEALRLQARLPASVELNDLIQAGGIGLLAAADSYDPQQGASFTTYATQRIRWALLDELRERDWVPRSVRRNARQISAAMQRVEQRLGRSASETEVAAELDVSLADYQKMLQDNNSSQLFSLDEMLEEQGETVEVSGEELVQQGPLQQLLQSGLRQRVAREIGLLPSREQLVLNLYYQQELNLKEIGSILGVGESRVSQLHSQAVNRLRARLQSHA</sequence>
<dbReference type="EMBL" id="SMCR01000005">
    <property type="protein sequence ID" value="TCV95568.1"/>
    <property type="molecule type" value="Genomic_DNA"/>
</dbReference>
<keyword evidence="4 6" id="KW-0238">DNA-binding</keyword>
<comment type="caution">
    <text evidence="6">Lacks conserved residue(s) required for the propagation of feature annotation.</text>
</comment>
<dbReference type="AlphaFoldDB" id="A0A4R3YUV4"/>
<protein>
    <recommendedName>
        <fullName evidence="6">RNA polymerase sigma factor FliA</fullName>
    </recommendedName>
    <alternativeName>
        <fullName evidence="6">RNA polymerase sigma factor for flagellar operon</fullName>
    </alternativeName>
    <alternativeName>
        <fullName evidence="6">Sigma F</fullName>
    </alternativeName>
    <alternativeName>
        <fullName evidence="6">Sigma-28</fullName>
    </alternativeName>
</protein>
<dbReference type="InterPro" id="IPR007627">
    <property type="entry name" value="RNA_pol_sigma70_r2"/>
</dbReference>
<dbReference type="NCBIfam" id="TIGR02937">
    <property type="entry name" value="sigma70-ECF"/>
    <property type="match status" value="1"/>
</dbReference>
<proteinExistence type="inferred from homology"/>
<dbReference type="Pfam" id="PF04545">
    <property type="entry name" value="Sigma70_r4"/>
    <property type="match status" value="1"/>
</dbReference>
<dbReference type="GO" id="GO:0006352">
    <property type="term" value="P:DNA-templated transcription initiation"/>
    <property type="evidence" value="ECO:0007669"/>
    <property type="project" value="UniProtKB-UniRule"/>
</dbReference>
<dbReference type="SUPFAM" id="SSF88946">
    <property type="entry name" value="Sigma2 domain of RNA polymerase sigma factors"/>
    <property type="match status" value="1"/>
</dbReference>
<evidence type="ECO:0000256" key="6">
    <source>
        <dbReference type="HAMAP-Rule" id="MF_00962"/>
    </source>
</evidence>
<evidence type="ECO:0000256" key="1">
    <source>
        <dbReference type="ARBA" id="ARBA00022490"/>
    </source>
</evidence>
<comment type="function">
    <text evidence="6">Sigma factors are initiation factors that promote the attachment of RNA polymerase to specific initiation sites and are then released. This sigma factor controls the expression of flagella-related genes.</text>
</comment>
<feature type="region of interest" description="Sigma-70 factor domain-2" evidence="6">
    <location>
        <begin position="24"/>
        <end position="96"/>
    </location>
</feature>
<dbReference type="Gene3D" id="1.10.1740.10">
    <property type="match status" value="1"/>
</dbReference>
<keyword evidence="2 6" id="KW-0805">Transcription regulation</keyword>
<dbReference type="InterPro" id="IPR013324">
    <property type="entry name" value="RNA_pol_sigma_r3/r4-like"/>
</dbReference>
<feature type="short sequence motif" description="Interaction with polymerase core subunit RpoC" evidence="6">
    <location>
        <begin position="51"/>
        <end position="54"/>
    </location>
</feature>
<reference evidence="9 10" key="1">
    <citation type="submission" date="2019-03" db="EMBL/GenBank/DDBJ databases">
        <title>Genomic Encyclopedia of Type Strains, Phase IV (KMG-IV): sequencing the most valuable type-strain genomes for metagenomic binning, comparative biology and taxonomic classification.</title>
        <authorList>
            <person name="Goeker M."/>
        </authorList>
    </citation>
    <scope>NUCLEOTIDE SEQUENCE [LARGE SCALE GENOMIC DNA]</scope>
    <source>
        <strain evidence="9 10">DSM 19580</strain>
    </source>
</reference>
<dbReference type="InterPro" id="IPR007630">
    <property type="entry name" value="RNA_pol_sigma70_r4"/>
</dbReference>
<feature type="domain" description="RNA polymerase sigma-70" evidence="8">
    <location>
        <begin position="214"/>
        <end position="240"/>
    </location>
</feature>
<evidence type="ECO:0000256" key="2">
    <source>
        <dbReference type="ARBA" id="ARBA00023015"/>
    </source>
</evidence>
<name>A0A4R3YUV4_9GAMM</name>
<comment type="similarity">
    <text evidence="6">Belongs to the sigma-70 factor family. FliA subfamily.</text>
</comment>
<evidence type="ECO:0000256" key="3">
    <source>
        <dbReference type="ARBA" id="ARBA00023082"/>
    </source>
</evidence>
<dbReference type="GO" id="GO:0016987">
    <property type="term" value="F:sigma factor activity"/>
    <property type="evidence" value="ECO:0007669"/>
    <property type="project" value="UniProtKB-UniRule"/>
</dbReference>
<keyword evidence="10" id="KW-1185">Reference proteome</keyword>
<dbReference type="InterPro" id="IPR007624">
    <property type="entry name" value="RNA_pol_sigma70_r3"/>
</dbReference>
<feature type="DNA-binding region" description="H-T-H motif" evidence="6">
    <location>
        <begin position="215"/>
        <end position="234"/>
    </location>
</feature>
<dbReference type="CDD" id="cd06171">
    <property type="entry name" value="Sigma70_r4"/>
    <property type="match status" value="1"/>
</dbReference>
<dbReference type="GO" id="GO:0003899">
    <property type="term" value="F:DNA-directed RNA polymerase activity"/>
    <property type="evidence" value="ECO:0007669"/>
    <property type="project" value="InterPro"/>
</dbReference>
<feature type="domain" description="RNA polymerase sigma-70" evidence="7">
    <location>
        <begin position="51"/>
        <end position="64"/>
    </location>
</feature>
<dbReference type="InterPro" id="IPR013325">
    <property type="entry name" value="RNA_pol_sigma_r2"/>
</dbReference>
<gene>
    <name evidence="6" type="primary">fliA</name>
    <name evidence="9" type="ORF">EDC52_105171</name>
</gene>
<dbReference type="InterPro" id="IPR012845">
    <property type="entry name" value="RNA_pol_sigma_FliA_WhiG"/>
</dbReference>
<dbReference type="InterPro" id="IPR000943">
    <property type="entry name" value="RNA_pol_sigma70"/>
</dbReference>
<feature type="region of interest" description="Sigma-70 factor domain-4" evidence="6">
    <location>
        <begin position="193"/>
        <end position="241"/>
    </location>
</feature>
<organism evidence="9 10">
    <name type="scientific">Biostraticola tofi</name>
    <dbReference type="NCBI Taxonomy" id="466109"/>
    <lineage>
        <taxon>Bacteria</taxon>
        <taxon>Pseudomonadati</taxon>
        <taxon>Pseudomonadota</taxon>
        <taxon>Gammaproteobacteria</taxon>
        <taxon>Enterobacterales</taxon>
        <taxon>Bruguierivoracaceae</taxon>
        <taxon>Biostraticola</taxon>
    </lineage>
</organism>
<keyword evidence="5 6" id="KW-0804">Transcription</keyword>
<evidence type="ECO:0000259" key="8">
    <source>
        <dbReference type="PROSITE" id="PS00716"/>
    </source>
</evidence>
<dbReference type="PROSITE" id="PS00715">
    <property type="entry name" value="SIGMA70_1"/>
    <property type="match status" value="1"/>
</dbReference>
<dbReference type="Proteomes" id="UP000295719">
    <property type="component" value="Unassembled WGS sequence"/>
</dbReference>
<dbReference type="PROSITE" id="PS00716">
    <property type="entry name" value="SIGMA70_2"/>
    <property type="match status" value="1"/>
</dbReference>
<comment type="caution">
    <text evidence="9">The sequence shown here is derived from an EMBL/GenBank/DDBJ whole genome shotgun (WGS) entry which is preliminary data.</text>
</comment>
<accession>A0A4R3YUV4</accession>
<evidence type="ECO:0000256" key="4">
    <source>
        <dbReference type="ARBA" id="ARBA00023125"/>
    </source>
</evidence>
<dbReference type="Pfam" id="PF04542">
    <property type="entry name" value="Sigma70_r2"/>
    <property type="match status" value="1"/>
</dbReference>
<dbReference type="HAMAP" id="MF_00962">
    <property type="entry name" value="Sigma70_FliA"/>
    <property type="match status" value="1"/>
</dbReference>
<dbReference type="PRINTS" id="PR00046">
    <property type="entry name" value="SIGMA70FCT"/>
</dbReference>
<evidence type="ECO:0000313" key="9">
    <source>
        <dbReference type="EMBL" id="TCV95568.1"/>
    </source>
</evidence>
<keyword evidence="3 6" id="KW-0731">Sigma factor</keyword>